<feature type="domain" description="RING-type" evidence="20">
    <location>
        <begin position="231"/>
        <end position="273"/>
    </location>
</feature>
<keyword evidence="9 18" id="KW-1133">Transmembrane helix</keyword>
<dbReference type="InterPro" id="IPR051653">
    <property type="entry name" value="E3_ligase_sorting_rcpt"/>
</dbReference>
<evidence type="ECO:0000256" key="6">
    <source>
        <dbReference type="ARBA" id="ARBA00022771"/>
    </source>
</evidence>
<dbReference type="PANTHER" id="PTHR47168">
    <property type="entry name" value="RING ZINC FINGER DOMAIN SUPERFAMILY PROTEIN-RELATED"/>
    <property type="match status" value="1"/>
</dbReference>
<dbReference type="GO" id="GO:0012505">
    <property type="term" value="C:endomembrane system"/>
    <property type="evidence" value="ECO:0007669"/>
    <property type="project" value="UniProtKB-SubCell"/>
</dbReference>
<dbReference type="InterPro" id="IPR003137">
    <property type="entry name" value="PA_domain"/>
</dbReference>
<dbReference type="CDD" id="cd02123">
    <property type="entry name" value="PA_C_RZF_like"/>
    <property type="match status" value="1"/>
</dbReference>
<feature type="transmembrane region" description="Helical" evidence="18">
    <location>
        <begin position="170"/>
        <end position="195"/>
    </location>
</feature>
<evidence type="ECO:0000259" key="20">
    <source>
        <dbReference type="PROSITE" id="PS50089"/>
    </source>
</evidence>
<dbReference type="FunFam" id="3.50.30.30:FF:000020">
    <property type="entry name" value="Receptor homology region transmembrane domain-and RING domain-containing protein 2"/>
    <property type="match status" value="1"/>
</dbReference>
<dbReference type="PROSITE" id="PS50089">
    <property type="entry name" value="ZF_RING_2"/>
    <property type="match status" value="1"/>
</dbReference>
<evidence type="ECO:0000313" key="22">
    <source>
        <dbReference type="Proteomes" id="UP001558713"/>
    </source>
</evidence>
<keyword evidence="8" id="KW-0653">Protein transport</keyword>
<evidence type="ECO:0000256" key="10">
    <source>
        <dbReference type="ARBA" id="ARBA00023136"/>
    </source>
</evidence>
<comment type="function">
    <text evidence="13">Involved in the trafficking of vacuolar proteins. May function as a sorting receptor for protein trafficking to the protein storage vacuole (PSV).</text>
</comment>
<keyword evidence="3 18" id="KW-0812">Transmembrane</keyword>
<keyword evidence="4" id="KW-0479">Metal-binding</keyword>
<evidence type="ECO:0000256" key="15">
    <source>
        <dbReference type="ARBA" id="ARBA00060484"/>
    </source>
</evidence>
<dbReference type="AlphaFoldDB" id="A0ABD1C8Q6"/>
<evidence type="ECO:0000256" key="3">
    <source>
        <dbReference type="ARBA" id="ARBA00022692"/>
    </source>
</evidence>
<dbReference type="SUPFAM" id="SSF52025">
    <property type="entry name" value="PA domain"/>
    <property type="match status" value="1"/>
</dbReference>
<dbReference type="SUPFAM" id="SSF57850">
    <property type="entry name" value="RING/U-box"/>
    <property type="match status" value="1"/>
</dbReference>
<evidence type="ECO:0000256" key="11">
    <source>
        <dbReference type="ARBA" id="ARBA00023157"/>
    </source>
</evidence>
<dbReference type="Pfam" id="PF13639">
    <property type="entry name" value="zf-RING_2"/>
    <property type="match status" value="1"/>
</dbReference>
<evidence type="ECO:0000256" key="12">
    <source>
        <dbReference type="ARBA" id="ARBA00023180"/>
    </source>
</evidence>
<evidence type="ECO:0000256" key="1">
    <source>
        <dbReference type="ARBA" id="ARBA00022448"/>
    </source>
</evidence>
<dbReference type="Proteomes" id="UP001558713">
    <property type="component" value="Unassembled WGS sequence"/>
</dbReference>
<keyword evidence="11" id="KW-1015">Disulfide bond</keyword>
<dbReference type="GO" id="GO:0015031">
    <property type="term" value="P:protein transport"/>
    <property type="evidence" value="ECO:0007669"/>
    <property type="project" value="UniProtKB-KW"/>
</dbReference>
<evidence type="ECO:0000256" key="17">
    <source>
        <dbReference type="SAM" id="MobiDB-lite"/>
    </source>
</evidence>
<protein>
    <submittedName>
        <fullName evidence="21">Receptor homology region, transmembrane domain-and RING domain-containing protein 3</fullName>
    </submittedName>
</protein>
<feature type="region of interest" description="Disordered" evidence="17">
    <location>
        <begin position="276"/>
        <end position="307"/>
    </location>
</feature>
<dbReference type="FunFam" id="3.30.40.10:FF:000276">
    <property type="entry name" value="Receptor homology region transmembrane domain-and RING domain-containing protein 2"/>
    <property type="match status" value="1"/>
</dbReference>
<keyword evidence="6 16" id="KW-0863">Zinc-finger</keyword>
<feature type="signal peptide" evidence="19">
    <location>
        <begin position="1"/>
        <end position="19"/>
    </location>
</feature>
<evidence type="ECO:0000256" key="2">
    <source>
        <dbReference type="ARBA" id="ARBA00022554"/>
    </source>
</evidence>
<evidence type="ECO:0000256" key="13">
    <source>
        <dbReference type="ARBA" id="ARBA00037435"/>
    </source>
</evidence>
<evidence type="ECO:0000256" key="8">
    <source>
        <dbReference type="ARBA" id="ARBA00022927"/>
    </source>
</evidence>
<comment type="subcellular location">
    <subcellularLocation>
        <location evidence="14">Endomembrane system</location>
        <topology evidence="14">Single-pass type I membrane protein</topology>
    </subcellularLocation>
    <subcellularLocation>
        <location evidence="15">Protein storage vacuole membrane</location>
    </subcellularLocation>
</comment>
<dbReference type="GO" id="GO:0008270">
    <property type="term" value="F:zinc ion binding"/>
    <property type="evidence" value="ECO:0007669"/>
    <property type="project" value="UniProtKB-KW"/>
</dbReference>
<evidence type="ECO:0000256" key="19">
    <source>
        <dbReference type="SAM" id="SignalP"/>
    </source>
</evidence>
<keyword evidence="10 18" id="KW-0472">Membrane</keyword>
<dbReference type="InterPro" id="IPR044744">
    <property type="entry name" value="ZNRF4/RNF13/RNF167_PA"/>
</dbReference>
<keyword evidence="7" id="KW-0862">Zinc</keyword>
<name>A0ABD1C8Q6_CARAN</name>
<evidence type="ECO:0000256" key="5">
    <source>
        <dbReference type="ARBA" id="ARBA00022729"/>
    </source>
</evidence>
<feature type="compositionally biased region" description="Low complexity" evidence="17">
    <location>
        <begin position="288"/>
        <end position="307"/>
    </location>
</feature>
<dbReference type="InterPro" id="IPR046450">
    <property type="entry name" value="PA_dom_sf"/>
</dbReference>
<accession>A0ABD1C8Q6</accession>
<evidence type="ECO:0000256" key="16">
    <source>
        <dbReference type="PROSITE-ProRule" id="PRU00175"/>
    </source>
</evidence>
<evidence type="ECO:0000256" key="14">
    <source>
        <dbReference type="ARBA" id="ARBA00046288"/>
    </source>
</evidence>
<dbReference type="Pfam" id="PF02225">
    <property type="entry name" value="PA"/>
    <property type="match status" value="1"/>
</dbReference>
<dbReference type="EMBL" id="JBANAX010000017">
    <property type="protein sequence ID" value="KAL1225832.1"/>
    <property type="molecule type" value="Genomic_DNA"/>
</dbReference>
<keyword evidence="22" id="KW-1185">Reference proteome</keyword>
<comment type="caution">
    <text evidence="21">The sequence shown here is derived from an EMBL/GenBank/DDBJ whole genome shotgun (WGS) entry which is preliminary data.</text>
</comment>
<keyword evidence="1" id="KW-0813">Transport</keyword>
<evidence type="ECO:0000256" key="9">
    <source>
        <dbReference type="ARBA" id="ARBA00022989"/>
    </source>
</evidence>
<dbReference type="Gene3D" id="3.50.30.30">
    <property type="match status" value="1"/>
</dbReference>
<keyword evidence="2" id="KW-0926">Vacuole</keyword>
<dbReference type="PANTHER" id="PTHR47168:SF5">
    <property type="entry name" value="RING-TYPE DOMAIN-CONTAINING PROTEIN"/>
    <property type="match status" value="1"/>
</dbReference>
<proteinExistence type="predicted"/>
<dbReference type="InterPro" id="IPR001841">
    <property type="entry name" value="Znf_RING"/>
</dbReference>
<dbReference type="Gene3D" id="3.30.40.10">
    <property type="entry name" value="Zinc/RING finger domain, C3HC4 (zinc finger)"/>
    <property type="match status" value="1"/>
</dbReference>
<keyword evidence="5 19" id="KW-0732">Signal</keyword>
<dbReference type="GO" id="GO:0032586">
    <property type="term" value="C:protein storage vacuole membrane"/>
    <property type="evidence" value="ECO:0007669"/>
    <property type="project" value="UniProtKB-SubCell"/>
</dbReference>
<organism evidence="21 22">
    <name type="scientific">Cardamine amara subsp. amara</name>
    <dbReference type="NCBI Taxonomy" id="228776"/>
    <lineage>
        <taxon>Eukaryota</taxon>
        <taxon>Viridiplantae</taxon>
        <taxon>Streptophyta</taxon>
        <taxon>Embryophyta</taxon>
        <taxon>Tracheophyta</taxon>
        <taxon>Spermatophyta</taxon>
        <taxon>Magnoliopsida</taxon>
        <taxon>eudicotyledons</taxon>
        <taxon>Gunneridae</taxon>
        <taxon>Pentapetalae</taxon>
        <taxon>rosids</taxon>
        <taxon>malvids</taxon>
        <taxon>Brassicales</taxon>
        <taxon>Brassicaceae</taxon>
        <taxon>Cardamineae</taxon>
        <taxon>Cardamine</taxon>
    </lineage>
</organism>
<evidence type="ECO:0000313" key="21">
    <source>
        <dbReference type="EMBL" id="KAL1225832.1"/>
    </source>
</evidence>
<feature type="chain" id="PRO_5044753624" evidence="19">
    <location>
        <begin position="20"/>
        <end position="391"/>
    </location>
</feature>
<keyword evidence="21" id="KW-0675">Receptor</keyword>
<evidence type="ECO:0000256" key="4">
    <source>
        <dbReference type="ARBA" id="ARBA00022723"/>
    </source>
</evidence>
<dbReference type="InterPro" id="IPR013083">
    <property type="entry name" value="Znf_RING/FYVE/PHD"/>
</dbReference>
<evidence type="ECO:0000256" key="18">
    <source>
        <dbReference type="SAM" id="Phobius"/>
    </source>
</evidence>
<keyword evidence="12" id="KW-0325">Glycoprotein</keyword>
<evidence type="ECO:0000256" key="7">
    <source>
        <dbReference type="ARBA" id="ARBA00022833"/>
    </source>
</evidence>
<dbReference type="SMART" id="SM00184">
    <property type="entry name" value="RING"/>
    <property type="match status" value="1"/>
</dbReference>
<reference evidence="21 22" key="1">
    <citation type="submission" date="2024-04" db="EMBL/GenBank/DDBJ databases">
        <title>Genome assembly C_amara_ONT_v2.</title>
        <authorList>
            <person name="Yant L."/>
            <person name="Moore C."/>
            <person name="Slenker M."/>
        </authorList>
    </citation>
    <scope>NUCLEOTIDE SEQUENCE [LARGE SCALE GENOMIC DNA]</scope>
    <source>
        <tissue evidence="21">Leaf</tissue>
    </source>
</reference>
<gene>
    <name evidence="21" type="ORF">V5N11_021049</name>
</gene>
<sequence>MMNLVALLLLPLHLFIVSCVDTSQVVLMVSNITRSFDDMESDFSPSVKGTVKTGMVYVAEPLDACQDLRNKPKQSRNVTSPFVLIIRGGCTFEYKVRNAQRSGFKAAIVYDNADRNFLLAMGGDSYGIKIQAVFVTKAAGETLKKYVGFAETEVMLIPSLEYSVWSLCKAIAWILLLAVVVLAACAIVCGHCAGYRNTTSQFHGMSSRMVKAIPSVRFTYEKEDNMTSSSCAICLEDYSVWDTLRVLPCSHKFHAACVDSWLTSWRTFCPVCKRDARTSADEPPPPALETTPLLSSSITTSSASSHHSWSYPINVSHVSRDLKQQASLSLQSSSQRSDMSCRKSFHSLDYSTMSPLNPSNASPGLFSSTNHRFYSLLSNHTASAFVPGLLD</sequence>